<comment type="caution">
    <text evidence="5">The sequence shown here is derived from an EMBL/GenBank/DDBJ whole genome shotgun (WGS) entry which is preliminary data.</text>
</comment>
<reference evidence="5 6" key="1">
    <citation type="submission" date="2018-07" db="EMBL/GenBank/DDBJ databases">
        <title>Freshwater and sediment microbial communities from various areas in North America, analyzing microbe dynamics in response to fracking.</title>
        <authorList>
            <person name="Lamendella R."/>
        </authorList>
    </citation>
    <scope>NUCLEOTIDE SEQUENCE [LARGE SCALE GENOMIC DNA]</scope>
    <source>
        <strain evidence="5 6">160A</strain>
    </source>
</reference>
<proteinExistence type="predicted"/>
<dbReference type="InterPro" id="IPR036390">
    <property type="entry name" value="WH_DNA-bd_sf"/>
</dbReference>
<evidence type="ECO:0000256" key="2">
    <source>
        <dbReference type="ARBA" id="ARBA00023125"/>
    </source>
</evidence>
<dbReference type="InterPro" id="IPR036388">
    <property type="entry name" value="WH-like_DNA-bd_sf"/>
</dbReference>
<evidence type="ECO:0000313" key="6">
    <source>
        <dbReference type="Proteomes" id="UP000252733"/>
    </source>
</evidence>
<evidence type="ECO:0000256" key="1">
    <source>
        <dbReference type="ARBA" id="ARBA00023015"/>
    </source>
</evidence>
<dbReference type="Proteomes" id="UP000252733">
    <property type="component" value="Unassembled WGS sequence"/>
</dbReference>
<dbReference type="GO" id="GO:0003700">
    <property type="term" value="F:DNA-binding transcription factor activity"/>
    <property type="evidence" value="ECO:0007669"/>
    <property type="project" value="InterPro"/>
</dbReference>
<dbReference type="PRINTS" id="PR00778">
    <property type="entry name" value="HTHARSR"/>
</dbReference>
<dbReference type="PANTHER" id="PTHR43132:SF2">
    <property type="entry name" value="ARSENICAL RESISTANCE OPERON REPRESSOR ARSR-RELATED"/>
    <property type="match status" value="1"/>
</dbReference>
<dbReference type="AlphaFoldDB" id="A0A2T0XSJ4"/>
<dbReference type="PANTHER" id="PTHR43132">
    <property type="entry name" value="ARSENICAL RESISTANCE OPERON REPRESSOR ARSR-RELATED"/>
    <property type="match status" value="1"/>
</dbReference>
<name>A0A2T0XSJ4_9BACT</name>
<dbReference type="PROSITE" id="PS50987">
    <property type="entry name" value="HTH_ARSR_2"/>
    <property type="match status" value="1"/>
</dbReference>
<evidence type="ECO:0000313" key="5">
    <source>
        <dbReference type="EMBL" id="RCW32021.1"/>
    </source>
</evidence>
<keyword evidence="3" id="KW-0804">Transcription</keyword>
<accession>A0A2T0XSJ4</accession>
<keyword evidence="1" id="KW-0805">Transcription regulation</keyword>
<dbReference type="InterPro" id="IPR011991">
    <property type="entry name" value="ArsR-like_HTH"/>
</dbReference>
<dbReference type="Gene3D" id="1.10.10.10">
    <property type="entry name" value="Winged helix-like DNA-binding domain superfamily/Winged helix DNA-binding domain"/>
    <property type="match status" value="1"/>
</dbReference>
<dbReference type="Pfam" id="PF01022">
    <property type="entry name" value="HTH_5"/>
    <property type="match status" value="1"/>
</dbReference>
<protein>
    <submittedName>
        <fullName evidence="5">ArsR family transcriptional regulator</fullName>
    </submittedName>
</protein>
<dbReference type="SUPFAM" id="SSF46785">
    <property type="entry name" value="Winged helix' DNA-binding domain"/>
    <property type="match status" value="1"/>
</dbReference>
<organism evidence="5 6">
    <name type="scientific">Marinilabilia salmonicolor</name>
    <dbReference type="NCBI Taxonomy" id="989"/>
    <lineage>
        <taxon>Bacteria</taxon>
        <taxon>Pseudomonadati</taxon>
        <taxon>Bacteroidota</taxon>
        <taxon>Bacteroidia</taxon>
        <taxon>Marinilabiliales</taxon>
        <taxon>Marinilabiliaceae</taxon>
        <taxon>Marinilabilia</taxon>
    </lineage>
</organism>
<dbReference type="SMART" id="SM00418">
    <property type="entry name" value="HTH_ARSR"/>
    <property type="match status" value="1"/>
</dbReference>
<dbReference type="InterPro" id="IPR051011">
    <property type="entry name" value="Metal_resp_trans_reg"/>
</dbReference>
<gene>
    <name evidence="5" type="ORF">DFO77_11688</name>
</gene>
<dbReference type="EMBL" id="QPIZ01000016">
    <property type="protein sequence ID" value="RCW32021.1"/>
    <property type="molecule type" value="Genomic_DNA"/>
</dbReference>
<evidence type="ECO:0000256" key="3">
    <source>
        <dbReference type="ARBA" id="ARBA00023163"/>
    </source>
</evidence>
<feature type="domain" description="HTH arsR-type" evidence="4">
    <location>
        <begin position="12"/>
        <end position="105"/>
    </location>
</feature>
<sequence length="105" mass="11882">MMEVKTMKIKDLDANQLDRAASMLKAIAHPMRIAILNHLEDGKKLTVTQIHNLLNIEQSTTSHHLGILKDKGVLASQRDGKNTFYFLKHDSLRNIVECVSRCSVE</sequence>
<dbReference type="NCBIfam" id="NF033788">
    <property type="entry name" value="HTH_metalloreg"/>
    <property type="match status" value="1"/>
</dbReference>
<dbReference type="GO" id="GO:0003677">
    <property type="term" value="F:DNA binding"/>
    <property type="evidence" value="ECO:0007669"/>
    <property type="project" value="UniProtKB-KW"/>
</dbReference>
<keyword evidence="2" id="KW-0238">DNA-binding</keyword>
<keyword evidence="6" id="KW-1185">Reference proteome</keyword>
<evidence type="ECO:0000259" key="4">
    <source>
        <dbReference type="PROSITE" id="PS50987"/>
    </source>
</evidence>
<dbReference type="CDD" id="cd00090">
    <property type="entry name" value="HTH_ARSR"/>
    <property type="match status" value="1"/>
</dbReference>
<dbReference type="InterPro" id="IPR001845">
    <property type="entry name" value="HTH_ArsR_DNA-bd_dom"/>
</dbReference>
<dbReference type="STRING" id="1168289.GCA_000259075_00447"/>